<dbReference type="Gene3D" id="3.30.1330.40">
    <property type="entry name" value="RutC-like"/>
    <property type="match status" value="1"/>
</dbReference>
<proteinExistence type="predicted"/>
<dbReference type="SUPFAM" id="SSF55298">
    <property type="entry name" value="YjgF-like"/>
    <property type="match status" value="1"/>
</dbReference>
<dbReference type="InterPro" id="IPR013813">
    <property type="entry name" value="Endoribo_LPSP/chorism_mut-like"/>
</dbReference>
<protein>
    <recommendedName>
        <fullName evidence="1">Endoribonuclease L-PSP/chorismate mutase-like domain-containing protein</fullName>
    </recommendedName>
</protein>
<dbReference type="AlphaFoldDB" id="A0A3G1L1Y2"/>
<dbReference type="PANTHER" id="PTHR43760">
    <property type="entry name" value="ENDORIBONUCLEASE-RELATED"/>
    <property type="match status" value="1"/>
</dbReference>
<dbReference type="Pfam" id="PF14588">
    <property type="entry name" value="YjgF_endoribonc"/>
    <property type="match status" value="1"/>
</dbReference>
<sequence>MGLSIPEVAKPVAAYVPAVRVGDYVYTSGQIPFVNGELKYQGKVGSDVTAENGYDAAKICALNCLAAIKSVIGNLDAVERVIKIVGFVNSAGGFNQQPKVVNGASELVGQIFGAAGAHARSAVGVSELPLDAAVEVEMIVKIK</sequence>
<name>A0A3G1L1Y2_FORW1</name>
<evidence type="ECO:0000313" key="3">
    <source>
        <dbReference type="Proteomes" id="UP000323521"/>
    </source>
</evidence>
<evidence type="ECO:0000259" key="1">
    <source>
        <dbReference type="Pfam" id="PF14588"/>
    </source>
</evidence>
<dbReference type="InterPro" id="IPR035959">
    <property type="entry name" value="RutC-like_sf"/>
</dbReference>
<accession>A0A3G1L1Y2</accession>
<reference evidence="2 3" key="1">
    <citation type="submission" date="2016-10" db="EMBL/GenBank/DDBJ databases">
        <title>Complete Genome Sequence of Peptococcaceae strain DCMF.</title>
        <authorList>
            <person name="Edwards R.J."/>
            <person name="Holland S.I."/>
            <person name="Deshpande N.P."/>
            <person name="Wong Y.K."/>
            <person name="Ertan H."/>
            <person name="Manefield M."/>
            <person name="Russell T.L."/>
            <person name="Lee M.J."/>
        </authorList>
    </citation>
    <scope>NUCLEOTIDE SEQUENCE [LARGE SCALE GENOMIC DNA]</scope>
    <source>
        <strain evidence="2 3">DCMF</strain>
    </source>
</reference>
<dbReference type="Proteomes" id="UP000323521">
    <property type="component" value="Chromosome"/>
</dbReference>
<dbReference type="CDD" id="cd02199">
    <property type="entry name" value="YjgF_YER057c_UK114_like_1"/>
    <property type="match status" value="1"/>
</dbReference>
<evidence type="ECO:0000313" key="2">
    <source>
        <dbReference type="EMBL" id="ATW28660.1"/>
    </source>
</evidence>
<gene>
    <name evidence="2" type="ORF">DCMF_16200</name>
</gene>
<keyword evidence="3" id="KW-1185">Reference proteome</keyword>
<dbReference type="EMBL" id="CP017634">
    <property type="protein sequence ID" value="ATW28660.1"/>
    <property type="molecule type" value="Genomic_DNA"/>
</dbReference>
<feature type="domain" description="Endoribonuclease L-PSP/chorismate mutase-like" evidence="1">
    <location>
        <begin position="2"/>
        <end position="136"/>
    </location>
</feature>
<dbReference type="PANTHER" id="PTHR43760:SF1">
    <property type="entry name" value="ENDORIBONUCLEASE L-PSP_CHORISMATE MUTASE-LIKE DOMAIN-CONTAINING PROTEIN"/>
    <property type="match status" value="1"/>
</dbReference>
<dbReference type="KEGG" id="fwa:DCMF_16200"/>
<organism evidence="2 3">
    <name type="scientific">Formimonas warabiya</name>
    <dbReference type="NCBI Taxonomy" id="1761012"/>
    <lineage>
        <taxon>Bacteria</taxon>
        <taxon>Bacillati</taxon>
        <taxon>Bacillota</taxon>
        <taxon>Clostridia</taxon>
        <taxon>Eubacteriales</taxon>
        <taxon>Peptococcaceae</taxon>
        <taxon>Candidatus Formimonas</taxon>
    </lineage>
</organism>